<evidence type="ECO:0000313" key="6">
    <source>
        <dbReference type="Proteomes" id="UP000039217"/>
    </source>
</evidence>
<proteinExistence type="predicted"/>
<evidence type="ECO:0000256" key="1">
    <source>
        <dbReference type="SAM" id="MobiDB-lite"/>
    </source>
</evidence>
<dbReference type="Proteomes" id="UP000039217">
    <property type="component" value="Unassembled WGS sequence"/>
</dbReference>
<feature type="region of interest" description="Disordered" evidence="1">
    <location>
        <begin position="1"/>
        <end position="20"/>
    </location>
</feature>
<dbReference type="EMBL" id="CQQC01000073">
    <property type="protein sequence ID" value="CNU26868.1"/>
    <property type="molecule type" value="Genomic_DNA"/>
</dbReference>
<accession>A0A0T7LKG8</accession>
<dbReference type="EMBL" id="CFOE01000682">
    <property type="protein sequence ID" value="CFE44704.1"/>
    <property type="molecule type" value="Genomic_DNA"/>
</dbReference>
<sequence length="42" mass="4248">MGAIPVAVAPAPGPNKPVSASRTVGPYPTLSLYIIATRISRG</sequence>
<protein>
    <submittedName>
        <fullName evidence="4">Uncharacterized protein</fullName>
    </submittedName>
</protein>
<organism evidence="4 5">
    <name type="scientific">Mycobacterium tuberculosis</name>
    <dbReference type="NCBI Taxonomy" id="1773"/>
    <lineage>
        <taxon>Bacteria</taxon>
        <taxon>Bacillati</taxon>
        <taxon>Actinomycetota</taxon>
        <taxon>Actinomycetes</taxon>
        <taxon>Mycobacteriales</taxon>
        <taxon>Mycobacteriaceae</taxon>
        <taxon>Mycobacterium</taxon>
        <taxon>Mycobacterium tuberculosis complex</taxon>
    </lineage>
</organism>
<dbReference type="EMBL" id="CSAE01000675">
    <property type="protein sequence ID" value="COW74631.1"/>
    <property type="molecule type" value="Genomic_DNA"/>
</dbReference>
<gene>
    <name evidence="3" type="ORF">ERS007661_00385</name>
    <name evidence="2" type="ORF">ERS007681_03687</name>
    <name evidence="4" type="ORF">ERS007703_04150</name>
</gene>
<dbReference type="AlphaFoldDB" id="A0A0T7LKG8"/>
<feature type="compositionally biased region" description="Low complexity" evidence="1">
    <location>
        <begin position="1"/>
        <end position="10"/>
    </location>
</feature>
<evidence type="ECO:0000313" key="3">
    <source>
        <dbReference type="EMBL" id="CNU26868.1"/>
    </source>
</evidence>
<reference evidence="5 6" key="2">
    <citation type="submission" date="2015-03" db="EMBL/GenBank/DDBJ databases">
        <authorList>
            <consortium name="Pathogen Informatics"/>
        </authorList>
    </citation>
    <scope>NUCLEOTIDE SEQUENCE [LARGE SCALE GENOMIC DNA]</scope>
    <source>
        <strain evidence="3 6">D00501624</strain>
        <strain evidence="2 7">G09901357</strain>
        <strain evidence="5">K00500041</strain>
    </source>
</reference>
<evidence type="ECO:0000313" key="5">
    <source>
        <dbReference type="Proteomes" id="UP000038802"/>
    </source>
</evidence>
<evidence type="ECO:0000313" key="4">
    <source>
        <dbReference type="EMBL" id="COW74631.1"/>
    </source>
</evidence>
<dbReference type="Proteomes" id="UP000038802">
    <property type="component" value="Unassembled WGS sequence"/>
</dbReference>
<evidence type="ECO:0000313" key="7">
    <source>
        <dbReference type="Proteomes" id="UP000048289"/>
    </source>
</evidence>
<reference evidence="4" key="1">
    <citation type="submission" date="2015-03" db="EMBL/GenBank/DDBJ databases">
        <authorList>
            <person name="Murphy D."/>
        </authorList>
    </citation>
    <scope>NUCLEOTIDE SEQUENCE [LARGE SCALE GENOMIC DNA]</scope>
    <source>
        <strain evidence="4">K00500041</strain>
    </source>
</reference>
<name>A0A0T7LKG8_MYCTX</name>
<evidence type="ECO:0000313" key="2">
    <source>
        <dbReference type="EMBL" id="CFE44704.1"/>
    </source>
</evidence>
<dbReference type="Proteomes" id="UP000048289">
    <property type="component" value="Unassembled WGS sequence"/>
</dbReference>